<evidence type="ECO:0000313" key="1">
    <source>
        <dbReference type="EMBL" id="KAF8440396.1"/>
    </source>
</evidence>
<reference evidence="1" key="1">
    <citation type="submission" date="2019-10" db="EMBL/GenBank/DDBJ databases">
        <authorList>
            <consortium name="DOE Joint Genome Institute"/>
            <person name="Kuo A."/>
            <person name="Miyauchi S."/>
            <person name="Kiss E."/>
            <person name="Drula E."/>
            <person name="Kohler A."/>
            <person name="Sanchez-Garcia M."/>
            <person name="Andreopoulos B."/>
            <person name="Barry K.W."/>
            <person name="Bonito G."/>
            <person name="Buee M."/>
            <person name="Carver A."/>
            <person name="Chen C."/>
            <person name="Cichocki N."/>
            <person name="Clum A."/>
            <person name="Culley D."/>
            <person name="Crous P.W."/>
            <person name="Fauchery L."/>
            <person name="Girlanda M."/>
            <person name="Hayes R."/>
            <person name="Keri Z."/>
            <person name="LaButti K."/>
            <person name="Lipzen A."/>
            <person name="Lombard V."/>
            <person name="Magnuson J."/>
            <person name="Maillard F."/>
            <person name="Morin E."/>
            <person name="Murat C."/>
            <person name="Nolan M."/>
            <person name="Ohm R."/>
            <person name="Pangilinan J."/>
            <person name="Pereira M."/>
            <person name="Perotto S."/>
            <person name="Peter M."/>
            <person name="Riley R."/>
            <person name="Sitrit Y."/>
            <person name="Stielow B."/>
            <person name="Szollosi G."/>
            <person name="Zifcakova L."/>
            <person name="Stursova M."/>
            <person name="Spatafora J.W."/>
            <person name="Tedersoo L."/>
            <person name="Vaario L.-M."/>
            <person name="Yamada A."/>
            <person name="Yan M."/>
            <person name="Wang P."/>
            <person name="Xu J."/>
            <person name="Bruns T."/>
            <person name="Baldrian P."/>
            <person name="Vilgalys R."/>
            <person name="Henrissat B."/>
            <person name="Grigoriev I.V."/>
            <person name="Hibbett D."/>
            <person name="Nagy L.G."/>
            <person name="Martin F.M."/>
        </authorList>
    </citation>
    <scope>NUCLEOTIDE SEQUENCE</scope>
    <source>
        <strain evidence="1">BED1</strain>
    </source>
</reference>
<sequence length="115" mass="13281">MHFYLESWGMDVSKHAKFLHNTIRQMIQYTYAVIVQSSRSKVSRTNGGKCDIQKAHVLWLGKRAFHAVLRKFEIYSSSLLKLLAFELALPSNQRIGHRFKRLVKESSSIMVTIGL</sequence>
<name>A0AAD4BUF8_BOLED</name>
<comment type="caution">
    <text evidence="1">The sequence shown here is derived from an EMBL/GenBank/DDBJ whole genome shotgun (WGS) entry which is preliminary data.</text>
</comment>
<dbReference type="EMBL" id="WHUW01000012">
    <property type="protein sequence ID" value="KAF8440396.1"/>
    <property type="molecule type" value="Genomic_DNA"/>
</dbReference>
<proteinExistence type="predicted"/>
<gene>
    <name evidence="1" type="ORF">L210DRAFT_3539549</name>
</gene>
<protein>
    <submittedName>
        <fullName evidence="1">Uncharacterized protein</fullName>
    </submittedName>
</protein>
<dbReference type="Proteomes" id="UP001194468">
    <property type="component" value="Unassembled WGS sequence"/>
</dbReference>
<evidence type="ECO:0000313" key="2">
    <source>
        <dbReference type="Proteomes" id="UP001194468"/>
    </source>
</evidence>
<organism evidence="1 2">
    <name type="scientific">Boletus edulis BED1</name>
    <dbReference type="NCBI Taxonomy" id="1328754"/>
    <lineage>
        <taxon>Eukaryota</taxon>
        <taxon>Fungi</taxon>
        <taxon>Dikarya</taxon>
        <taxon>Basidiomycota</taxon>
        <taxon>Agaricomycotina</taxon>
        <taxon>Agaricomycetes</taxon>
        <taxon>Agaricomycetidae</taxon>
        <taxon>Boletales</taxon>
        <taxon>Boletineae</taxon>
        <taxon>Boletaceae</taxon>
        <taxon>Boletoideae</taxon>
        <taxon>Boletus</taxon>
    </lineage>
</organism>
<reference evidence="1" key="2">
    <citation type="journal article" date="2020" name="Nat. Commun.">
        <title>Large-scale genome sequencing of mycorrhizal fungi provides insights into the early evolution of symbiotic traits.</title>
        <authorList>
            <person name="Miyauchi S."/>
            <person name="Kiss E."/>
            <person name="Kuo A."/>
            <person name="Drula E."/>
            <person name="Kohler A."/>
            <person name="Sanchez-Garcia M."/>
            <person name="Morin E."/>
            <person name="Andreopoulos B."/>
            <person name="Barry K.W."/>
            <person name="Bonito G."/>
            <person name="Buee M."/>
            <person name="Carver A."/>
            <person name="Chen C."/>
            <person name="Cichocki N."/>
            <person name="Clum A."/>
            <person name="Culley D."/>
            <person name="Crous P.W."/>
            <person name="Fauchery L."/>
            <person name="Girlanda M."/>
            <person name="Hayes R.D."/>
            <person name="Keri Z."/>
            <person name="LaButti K."/>
            <person name="Lipzen A."/>
            <person name="Lombard V."/>
            <person name="Magnuson J."/>
            <person name="Maillard F."/>
            <person name="Murat C."/>
            <person name="Nolan M."/>
            <person name="Ohm R.A."/>
            <person name="Pangilinan J."/>
            <person name="Pereira M.F."/>
            <person name="Perotto S."/>
            <person name="Peter M."/>
            <person name="Pfister S."/>
            <person name="Riley R."/>
            <person name="Sitrit Y."/>
            <person name="Stielow J.B."/>
            <person name="Szollosi G."/>
            <person name="Zifcakova L."/>
            <person name="Stursova M."/>
            <person name="Spatafora J.W."/>
            <person name="Tedersoo L."/>
            <person name="Vaario L.M."/>
            <person name="Yamada A."/>
            <person name="Yan M."/>
            <person name="Wang P."/>
            <person name="Xu J."/>
            <person name="Bruns T."/>
            <person name="Baldrian P."/>
            <person name="Vilgalys R."/>
            <person name="Dunand C."/>
            <person name="Henrissat B."/>
            <person name="Grigoriev I.V."/>
            <person name="Hibbett D."/>
            <person name="Nagy L.G."/>
            <person name="Martin F.M."/>
        </authorList>
    </citation>
    <scope>NUCLEOTIDE SEQUENCE</scope>
    <source>
        <strain evidence="1">BED1</strain>
    </source>
</reference>
<keyword evidence="2" id="KW-1185">Reference proteome</keyword>
<dbReference type="Gene3D" id="1.10.357.90">
    <property type="match status" value="1"/>
</dbReference>
<dbReference type="AlphaFoldDB" id="A0AAD4BUF8"/>
<accession>A0AAD4BUF8</accession>